<reference evidence="5 6" key="1">
    <citation type="journal article" date="2016" name="Mol. Biol. Evol.">
        <title>Comparative Genomics of Early-Diverging Mushroom-Forming Fungi Provides Insights into the Origins of Lignocellulose Decay Capabilities.</title>
        <authorList>
            <person name="Nagy L.G."/>
            <person name="Riley R."/>
            <person name="Tritt A."/>
            <person name="Adam C."/>
            <person name="Daum C."/>
            <person name="Floudas D."/>
            <person name="Sun H."/>
            <person name="Yadav J.S."/>
            <person name="Pangilinan J."/>
            <person name="Larsson K.H."/>
            <person name="Matsuura K."/>
            <person name="Barry K."/>
            <person name="Labutti K."/>
            <person name="Kuo R."/>
            <person name="Ohm R.A."/>
            <person name="Bhattacharya S.S."/>
            <person name="Shirouzu T."/>
            <person name="Yoshinaga Y."/>
            <person name="Martin F.M."/>
            <person name="Grigoriev I.V."/>
            <person name="Hibbett D.S."/>
        </authorList>
    </citation>
    <scope>NUCLEOTIDE SEQUENCE [LARGE SCALE GENOMIC DNA]</scope>
    <source>
        <strain evidence="5 6">HHB12029</strain>
    </source>
</reference>
<feature type="domain" description="RRM" evidence="4">
    <location>
        <begin position="12"/>
        <end position="91"/>
    </location>
</feature>
<dbReference type="Gene3D" id="3.30.70.330">
    <property type="match status" value="1"/>
</dbReference>
<dbReference type="PANTHER" id="PTHR10300:SF14">
    <property type="entry name" value="PROTEIN SARAH"/>
    <property type="match status" value="1"/>
</dbReference>
<feature type="compositionally biased region" description="Acidic residues" evidence="3">
    <location>
        <begin position="196"/>
        <end position="205"/>
    </location>
</feature>
<protein>
    <submittedName>
        <fullName evidence="5">Calcipressin</fullName>
    </submittedName>
</protein>
<dbReference type="EMBL" id="KV426159">
    <property type="protein sequence ID" value="KZV86353.1"/>
    <property type="molecule type" value="Genomic_DNA"/>
</dbReference>
<dbReference type="InterPro" id="IPR012677">
    <property type="entry name" value="Nucleotide-bd_a/b_plait_sf"/>
</dbReference>
<evidence type="ECO:0000259" key="4">
    <source>
        <dbReference type="PROSITE" id="PS50102"/>
    </source>
</evidence>
<dbReference type="PROSITE" id="PS50102">
    <property type="entry name" value="RRM"/>
    <property type="match status" value="1"/>
</dbReference>
<evidence type="ECO:0000256" key="2">
    <source>
        <dbReference type="PROSITE-ProRule" id="PRU00176"/>
    </source>
</evidence>
<dbReference type="GO" id="GO:0003723">
    <property type="term" value="F:RNA binding"/>
    <property type="evidence" value="ECO:0007669"/>
    <property type="project" value="UniProtKB-UniRule"/>
</dbReference>
<dbReference type="STRING" id="1314781.A0A165E8Z7"/>
<evidence type="ECO:0000313" key="6">
    <source>
        <dbReference type="Proteomes" id="UP000077266"/>
    </source>
</evidence>
<dbReference type="AlphaFoldDB" id="A0A165E8Z7"/>
<keyword evidence="6" id="KW-1185">Reference proteome</keyword>
<dbReference type="InterPro" id="IPR035979">
    <property type="entry name" value="RBD_domain_sf"/>
</dbReference>
<evidence type="ECO:0000313" key="5">
    <source>
        <dbReference type="EMBL" id="KZV86353.1"/>
    </source>
</evidence>
<dbReference type="SUPFAM" id="SSF54928">
    <property type="entry name" value="RNA-binding domain, RBD"/>
    <property type="match status" value="1"/>
</dbReference>
<dbReference type="Proteomes" id="UP000077266">
    <property type="component" value="Unassembled WGS sequence"/>
</dbReference>
<dbReference type="GO" id="GO:0005737">
    <property type="term" value="C:cytoplasm"/>
    <property type="evidence" value="ECO:0007669"/>
    <property type="project" value="TreeGrafter"/>
</dbReference>
<dbReference type="Pfam" id="PF04847">
    <property type="entry name" value="Calcipressin"/>
    <property type="match status" value="1"/>
</dbReference>
<sequence length="252" mass="28066">MCAPTSIQQSTNTLIVAQLPVEFFELAYLQALRDVFARHGEIHTWAPIRVFRRAIVTFWRPEDAERAKRDLDGLILPSDPPQQIRVYRGAHTPIRRVTEASSADYDPFYLAPPRLEKNFLISPPGSPPVGWEPIVEEPPNAAPLASDLIAALTKLQLTQNEEGVRRTGSGSGVEIVYEDADGGRGITVSVIDMDEQPDYGDEEEEELRRAESPVEEDTFGNDVWVNGQRPGFTLAGERARFVPTALPPIRSH</sequence>
<dbReference type="InParanoid" id="A0A165E8Z7"/>
<dbReference type="PANTHER" id="PTHR10300">
    <property type="entry name" value="CALCIPRESSIN"/>
    <property type="match status" value="1"/>
</dbReference>
<proteinExistence type="inferred from homology"/>
<dbReference type="OrthoDB" id="17212at2759"/>
<dbReference type="InterPro" id="IPR006931">
    <property type="entry name" value="Calcipressin"/>
</dbReference>
<name>A0A165E8Z7_EXIGL</name>
<feature type="region of interest" description="Disordered" evidence="3">
    <location>
        <begin position="196"/>
        <end position="225"/>
    </location>
</feature>
<dbReference type="InterPro" id="IPR000504">
    <property type="entry name" value="RRM_dom"/>
</dbReference>
<evidence type="ECO:0000256" key="3">
    <source>
        <dbReference type="SAM" id="MobiDB-lite"/>
    </source>
</evidence>
<keyword evidence="2" id="KW-0694">RNA-binding</keyword>
<dbReference type="GO" id="GO:0019722">
    <property type="term" value="P:calcium-mediated signaling"/>
    <property type="evidence" value="ECO:0007669"/>
    <property type="project" value="InterPro"/>
</dbReference>
<comment type="similarity">
    <text evidence="1">Belongs to the RCAN family.</text>
</comment>
<accession>A0A165E8Z7</accession>
<organism evidence="5 6">
    <name type="scientific">Exidia glandulosa HHB12029</name>
    <dbReference type="NCBI Taxonomy" id="1314781"/>
    <lineage>
        <taxon>Eukaryota</taxon>
        <taxon>Fungi</taxon>
        <taxon>Dikarya</taxon>
        <taxon>Basidiomycota</taxon>
        <taxon>Agaricomycotina</taxon>
        <taxon>Agaricomycetes</taxon>
        <taxon>Auriculariales</taxon>
        <taxon>Exidiaceae</taxon>
        <taxon>Exidia</taxon>
    </lineage>
</organism>
<dbReference type="GO" id="GO:0005634">
    <property type="term" value="C:nucleus"/>
    <property type="evidence" value="ECO:0007669"/>
    <property type="project" value="TreeGrafter"/>
</dbReference>
<evidence type="ECO:0000256" key="1">
    <source>
        <dbReference type="ARBA" id="ARBA00008209"/>
    </source>
</evidence>
<gene>
    <name evidence="5" type="ORF">EXIGLDRAFT_698519</name>
</gene>
<dbReference type="GO" id="GO:0008597">
    <property type="term" value="F:calcium-dependent protein serine/threonine phosphatase regulator activity"/>
    <property type="evidence" value="ECO:0007669"/>
    <property type="project" value="TreeGrafter"/>
</dbReference>